<evidence type="ECO:0000313" key="2">
    <source>
        <dbReference type="EMBL" id="GLR48691.1"/>
    </source>
</evidence>
<dbReference type="InterPro" id="IPR016147">
    <property type="entry name" value="Pili_assmbl_chaperone_N"/>
</dbReference>
<dbReference type="InterPro" id="IPR013783">
    <property type="entry name" value="Ig-like_fold"/>
</dbReference>
<sequence length="285" mass="30224">MAFGLRQALSLSHEGEVMPVPLLRRLCLLLASFSLILAPTPAGAMNVSPMVLELTTRGAATTGRIQLSNVLKQNLPYEVRMYRVDVTADGKTVETPADGDFIVYPPQGVVKPEERQMIRLQWVGGEIAASQGYYASINQVPVPLDPAKADKTKASVEVQLVYHIKVLVTVAPPGAEPKIKVVSARPTSIAPRDPATGSATAASKVPGVAVTVANSGARYAMLAGVNWTIEGTGTDGKPLKLVLPKSRMGELLGAGYVPALKGERTFEIPTGAGFADKPIRVRFSD</sequence>
<protein>
    <recommendedName>
        <fullName evidence="1">Pili assembly chaperone N-terminal domain-containing protein</fullName>
    </recommendedName>
</protein>
<accession>A0ABQ5ZAZ9</accession>
<gene>
    <name evidence="2" type="ORF">GCM10007925_24100</name>
</gene>
<evidence type="ECO:0000259" key="1">
    <source>
        <dbReference type="Pfam" id="PF00345"/>
    </source>
</evidence>
<comment type="caution">
    <text evidence="2">The sequence shown here is derived from an EMBL/GenBank/DDBJ whole genome shotgun (WGS) entry which is preliminary data.</text>
</comment>
<proteinExistence type="predicted"/>
<dbReference type="InterPro" id="IPR008962">
    <property type="entry name" value="PapD-like_sf"/>
</dbReference>
<dbReference type="SUPFAM" id="SSF49354">
    <property type="entry name" value="PapD-like"/>
    <property type="match status" value="1"/>
</dbReference>
<dbReference type="PANTHER" id="PTHR30251:SF4">
    <property type="entry name" value="SLR1668 PROTEIN"/>
    <property type="match status" value="1"/>
</dbReference>
<dbReference type="Proteomes" id="UP001156703">
    <property type="component" value="Unassembled WGS sequence"/>
</dbReference>
<dbReference type="EMBL" id="BSOO01000035">
    <property type="protein sequence ID" value="GLR48691.1"/>
    <property type="molecule type" value="Genomic_DNA"/>
</dbReference>
<keyword evidence="3" id="KW-1185">Reference proteome</keyword>
<dbReference type="Gene3D" id="2.60.40.10">
    <property type="entry name" value="Immunoglobulins"/>
    <property type="match status" value="1"/>
</dbReference>
<dbReference type="Pfam" id="PF00345">
    <property type="entry name" value="PapD_N"/>
    <property type="match status" value="1"/>
</dbReference>
<reference evidence="3" key="1">
    <citation type="journal article" date="2019" name="Int. J. Syst. Evol. Microbiol.">
        <title>The Global Catalogue of Microorganisms (GCM) 10K type strain sequencing project: providing services to taxonomists for standard genome sequencing and annotation.</title>
        <authorList>
            <consortium name="The Broad Institute Genomics Platform"/>
            <consortium name="The Broad Institute Genome Sequencing Center for Infectious Disease"/>
            <person name="Wu L."/>
            <person name="Ma J."/>
        </authorList>
    </citation>
    <scope>NUCLEOTIDE SEQUENCE [LARGE SCALE GENOMIC DNA]</scope>
    <source>
        <strain evidence="3">NBRC 102146</strain>
    </source>
</reference>
<evidence type="ECO:0000313" key="3">
    <source>
        <dbReference type="Proteomes" id="UP001156703"/>
    </source>
</evidence>
<name>A0ABQ5ZAZ9_9SPHN</name>
<organism evidence="2 3">
    <name type="scientific">Sphingomonas astaxanthinifaciens DSM 22298</name>
    <dbReference type="NCBI Taxonomy" id="1123267"/>
    <lineage>
        <taxon>Bacteria</taxon>
        <taxon>Pseudomonadati</taxon>
        <taxon>Pseudomonadota</taxon>
        <taxon>Alphaproteobacteria</taxon>
        <taxon>Sphingomonadales</taxon>
        <taxon>Sphingomonadaceae</taxon>
        <taxon>Sphingomonas</taxon>
    </lineage>
</organism>
<dbReference type="PANTHER" id="PTHR30251">
    <property type="entry name" value="PILUS ASSEMBLY CHAPERONE"/>
    <property type="match status" value="1"/>
</dbReference>
<feature type="domain" description="Pili assembly chaperone N-terminal" evidence="1">
    <location>
        <begin position="60"/>
        <end position="168"/>
    </location>
</feature>
<dbReference type="InterPro" id="IPR050643">
    <property type="entry name" value="Periplasmic_pilus_chap"/>
</dbReference>